<feature type="transmembrane region" description="Helical" evidence="7">
    <location>
        <begin position="176"/>
        <end position="201"/>
    </location>
</feature>
<evidence type="ECO:0000256" key="3">
    <source>
        <dbReference type="ARBA" id="ARBA00022692"/>
    </source>
</evidence>
<dbReference type="AlphaFoldDB" id="A0AA40CS33"/>
<proteinExistence type="inferred from homology"/>
<dbReference type="Pfam" id="PF01988">
    <property type="entry name" value="VIT1"/>
    <property type="match status" value="1"/>
</dbReference>
<dbReference type="PANTHER" id="PTHR31851">
    <property type="entry name" value="FE(2+)/MN(2+) TRANSPORTER PCL1"/>
    <property type="match status" value="1"/>
</dbReference>
<comment type="caution">
    <text evidence="8">The sequence shown here is derived from an EMBL/GenBank/DDBJ whole genome shotgun (WGS) entry which is preliminary data.</text>
</comment>
<evidence type="ECO:0000256" key="7">
    <source>
        <dbReference type="SAM" id="Phobius"/>
    </source>
</evidence>
<evidence type="ECO:0000256" key="1">
    <source>
        <dbReference type="ARBA" id="ARBA00004127"/>
    </source>
</evidence>
<keyword evidence="5 7" id="KW-0472">Membrane</keyword>
<dbReference type="Proteomes" id="UP001174936">
    <property type="component" value="Unassembled WGS sequence"/>
</dbReference>
<feature type="compositionally biased region" description="Polar residues" evidence="6">
    <location>
        <begin position="1"/>
        <end position="18"/>
    </location>
</feature>
<reference evidence="8" key="1">
    <citation type="submission" date="2023-06" db="EMBL/GenBank/DDBJ databases">
        <title>Genome-scale phylogeny and comparative genomics of the fungal order Sordariales.</title>
        <authorList>
            <consortium name="Lawrence Berkeley National Laboratory"/>
            <person name="Hensen N."/>
            <person name="Bonometti L."/>
            <person name="Westerberg I."/>
            <person name="Brannstrom I.O."/>
            <person name="Guillou S."/>
            <person name="Cros-Aarteil S."/>
            <person name="Calhoun S."/>
            <person name="Haridas S."/>
            <person name="Kuo A."/>
            <person name="Mondo S."/>
            <person name="Pangilinan J."/>
            <person name="Riley R."/>
            <person name="Labutti K."/>
            <person name="Andreopoulos B."/>
            <person name="Lipzen A."/>
            <person name="Chen C."/>
            <person name="Yanf M."/>
            <person name="Daum C."/>
            <person name="Ng V."/>
            <person name="Clum A."/>
            <person name="Steindorff A."/>
            <person name="Ohm R."/>
            <person name="Martin F."/>
            <person name="Silar P."/>
            <person name="Natvig D."/>
            <person name="Lalanne C."/>
            <person name="Gautier V."/>
            <person name="Ament-Velasquez S.L."/>
            <person name="Kruys A."/>
            <person name="Hutchinson M.I."/>
            <person name="Powell A.J."/>
            <person name="Barry K."/>
            <person name="Miller A.N."/>
            <person name="Grigoriev I.V."/>
            <person name="Debuchy R."/>
            <person name="Gladieux P."/>
            <person name="Thoren M.H."/>
            <person name="Johannesson H."/>
        </authorList>
    </citation>
    <scope>NUCLEOTIDE SEQUENCE</scope>
    <source>
        <strain evidence="8">SMH2532-1</strain>
    </source>
</reference>
<evidence type="ECO:0000256" key="2">
    <source>
        <dbReference type="ARBA" id="ARBA00007049"/>
    </source>
</evidence>
<feature type="transmembrane region" description="Helical" evidence="7">
    <location>
        <begin position="207"/>
        <end position="225"/>
    </location>
</feature>
<keyword evidence="3 7" id="KW-0812">Transmembrane</keyword>
<comment type="subcellular location">
    <subcellularLocation>
        <location evidence="1">Endomembrane system</location>
        <topology evidence="1">Multi-pass membrane protein</topology>
    </subcellularLocation>
</comment>
<comment type="similarity">
    <text evidence="2">Belongs to the CCC1 family.</text>
</comment>
<protein>
    <submittedName>
        <fullName evidence="8">Ccc1 family</fullName>
    </submittedName>
</protein>
<gene>
    <name evidence="8" type="ORF">B0T16DRAFT_435845</name>
</gene>
<name>A0AA40CS33_9PEZI</name>
<dbReference type="EMBL" id="JAULSV010000003">
    <property type="protein sequence ID" value="KAK0648637.1"/>
    <property type="molecule type" value="Genomic_DNA"/>
</dbReference>
<dbReference type="CDD" id="cd02435">
    <property type="entry name" value="CCC1"/>
    <property type="match status" value="1"/>
</dbReference>
<keyword evidence="9" id="KW-1185">Reference proteome</keyword>
<evidence type="ECO:0000256" key="6">
    <source>
        <dbReference type="SAM" id="MobiDB-lite"/>
    </source>
</evidence>
<dbReference type="GO" id="GO:0005384">
    <property type="term" value="F:manganese ion transmembrane transporter activity"/>
    <property type="evidence" value="ECO:0007669"/>
    <property type="project" value="InterPro"/>
</dbReference>
<dbReference type="InterPro" id="IPR008217">
    <property type="entry name" value="Ccc1_fam"/>
</dbReference>
<dbReference type="GO" id="GO:0012505">
    <property type="term" value="C:endomembrane system"/>
    <property type="evidence" value="ECO:0007669"/>
    <property type="project" value="UniProtKB-SubCell"/>
</dbReference>
<evidence type="ECO:0000313" key="9">
    <source>
        <dbReference type="Proteomes" id="UP001174936"/>
    </source>
</evidence>
<accession>A0AA40CS33</accession>
<organism evidence="8 9">
    <name type="scientific">Cercophora newfieldiana</name>
    <dbReference type="NCBI Taxonomy" id="92897"/>
    <lineage>
        <taxon>Eukaryota</taxon>
        <taxon>Fungi</taxon>
        <taxon>Dikarya</taxon>
        <taxon>Ascomycota</taxon>
        <taxon>Pezizomycotina</taxon>
        <taxon>Sordariomycetes</taxon>
        <taxon>Sordariomycetidae</taxon>
        <taxon>Sordariales</taxon>
        <taxon>Lasiosphaeriaceae</taxon>
        <taxon>Cercophora</taxon>
    </lineage>
</organism>
<feature type="transmembrane region" description="Helical" evidence="7">
    <location>
        <begin position="237"/>
        <end position="259"/>
    </location>
</feature>
<evidence type="ECO:0000256" key="5">
    <source>
        <dbReference type="ARBA" id="ARBA00023136"/>
    </source>
</evidence>
<evidence type="ECO:0000256" key="4">
    <source>
        <dbReference type="ARBA" id="ARBA00022989"/>
    </source>
</evidence>
<evidence type="ECO:0000313" key="8">
    <source>
        <dbReference type="EMBL" id="KAK0648637.1"/>
    </source>
</evidence>
<feature type="region of interest" description="Disordered" evidence="6">
    <location>
        <begin position="1"/>
        <end position="39"/>
    </location>
</feature>
<dbReference type="GO" id="GO:0030026">
    <property type="term" value="P:intracellular manganese ion homeostasis"/>
    <property type="evidence" value="ECO:0007669"/>
    <property type="project" value="InterPro"/>
</dbReference>
<keyword evidence="4 7" id="KW-1133">Transmembrane helix</keyword>
<sequence>MPTTESTPLLQPPRTKSPNRLRASSRATAPLHTKRQHTATNTDALLRDITLGFSDGLTVPFALTAGLSVVGSTKIVIMGGLAELFSGMISMGLGAYNVAITERQHWVAERERIVLSAGEGEDGREREAVLGVLGRYGISEGVADSLVRELSADEEAWVRFVMDFGMGLPEPERGRAWVSAVVMGGSYFVGGLVPMVPYFFMEEARRALGVSVGISVVVLLVFGFAKTYVTVRNRRAGAWGALQTLVIGAVAAGTSYGVVRWVDEVS</sequence>